<name>A0A3G2QXF5_9FLOR</name>
<dbReference type="GeneID" id="38572941"/>
<keyword evidence="1" id="KW-0934">Plastid</keyword>
<protein>
    <submittedName>
        <fullName evidence="1">Uncharacterized protein</fullName>
    </submittedName>
</protein>
<gene>
    <name evidence="1" type="primary">ycf56</name>
</gene>
<organism evidence="1">
    <name type="scientific">Gelidium gabrielsonii</name>
    <dbReference type="NCBI Taxonomy" id="2483892"/>
    <lineage>
        <taxon>Eukaryota</taxon>
        <taxon>Rhodophyta</taxon>
        <taxon>Florideophyceae</taxon>
        <taxon>Rhodymeniophycidae</taxon>
        <taxon>Gelidiales</taxon>
        <taxon>Gelidiaceae</taxon>
        <taxon>Gelidium</taxon>
    </lineage>
</organism>
<reference evidence="1" key="1">
    <citation type="journal article" date="2019" name="J. Phycol.">
        <title>Phylogenomics and multigene phylogenies decipher two new cryptic marine algae from California, Gelidium gabrielsonii and G. kathyanniae (Gelidiales, Rhodophyta).</title>
        <authorList>
            <person name="Boo G.H."/>
            <person name="Hughey J.R."/>
        </authorList>
    </citation>
    <scope>NUCLEOTIDE SEQUENCE</scope>
</reference>
<dbReference type="RefSeq" id="YP_009546384.1">
    <property type="nucleotide sequence ID" value="NC_040156.1"/>
</dbReference>
<dbReference type="PANTHER" id="PTHR46018:SF2">
    <property type="entry name" value="ZINC PHOSPHODIESTERASE ELAC PROTEIN 1"/>
    <property type="match status" value="1"/>
</dbReference>
<proteinExistence type="predicted"/>
<dbReference type="GO" id="GO:0042781">
    <property type="term" value="F:3'-tRNA processing endoribonuclease activity"/>
    <property type="evidence" value="ECO:0007669"/>
    <property type="project" value="TreeGrafter"/>
</dbReference>
<dbReference type="AlphaFoldDB" id="A0A3G2QXF5"/>
<dbReference type="PANTHER" id="PTHR46018">
    <property type="entry name" value="ZINC PHOSPHODIESTERASE ELAC PROTEIN 1"/>
    <property type="match status" value="1"/>
</dbReference>
<dbReference type="EMBL" id="MG922860">
    <property type="protein sequence ID" value="AYO27732.1"/>
    <property type="molecule type" value="Genomic_DNA"/>
</dbReference>
<dbReference type="Gene3D" id="3.60.15.10">
    <property type="entry name" value="Ribonuclease Z/Hydroxyacylglutathione hydrolase-like"/>
    <property type="match status" value="1"/>
</dbReference>
<evidence type="ECO:0000313" key="1">
    <source>
        <dbReference type="EMBL" id="AYO27732.1"/>
    </source>
</evidence>
<sequence>MDQIILNNYLPNLHKISKSFALKLIQSKEIWLFNCQEGCQHNLIKKNLKINNISKIIFTKLDTDNISGLIGLLSSLNLIGRKENIQIYSPEGIDNYLDLSKKYSQTNFKYKIYIYQLQTGLVIKEYNYKLYIFIKNKEYALYLISREKYGQFKLKKADIFYLIEGPLYGQLKQDNCFLLPDGTIIQGNYFKNKNMTGKQIALIKHKYHTRTQNEASKIYAIKV</sequence>
<geneLocation type="plastid" evidence="1"/>
<accession>A0A3G2QXF5</accession>
<dbReference type="InterPro" id="IPR036866">
    <property type="entry name" value="RibonucZ/Hydroxyglut_hydro"/>
</dbReference>
<dbReference type="SUPFAM" id="SSF56281">
    <property type="entry name" value="Metallo-hydrolase/oxidoreductase"/>
    <property type="match status" value="1"/>
</dbReference>